<reference evidence="3" key="1">
    <citation type="submission" date="2022-12" db="EMBL/GenBank/DDBJ databases">
        <authorList>
            <person name="Petersen C."/>
        </authorList>
    </citation>
    <scope>NUCLEOTIDE SEQUENCE</scope>
    <source>
        <strain evidence="3">IBT 30728</strain>
    </source>
</reference>
<gene>
    <name evidence="3" type="ORF">N7539_009238</name>
</gene>
<feature type="compositionally biased region" description="Low complexity" evidence="1">
    <location>
        <begin position="536"/>
        <end position="560"/>
    </location>
</feature>
<feature type="region of interest" description="Disordered" evidence="1">
    <location>
        <begin position="532"/>
        <end position="622"/>
    </location>
</feature>
<protein>
    <submittedName>
        <fullName evidence="3">Uncharacterized protein</fullName>
    </submittedName>
</protein>
<dbReference type="RefSeq" id="XP_056786210.1">
    <property type="nucleotide sequence ID" value="XM_056938833.1"/>
</dbReference>
<feature type="transmembrane region" description="Helical" evidence="2">
    <location>
        <begin position="344"/>
        <end position="362"/>
    </location>
</feature>
<organism evidence="3 4">
    <name type="scientific">Penicillium diatomitis</name>
    <dbReference type="NCBI Taxonomy" id="2819901"/>
    <lineage>
        <taxon>Eukaryota</taxon>
        <taxon>Fungi</taxon>
        <taxon>Dikarya</taxon>
        <taxon>Ascomycota</taxon>
        <taxon>Pezizomycotina</taxon>
        <taxon>Eurotiomycetes</taxon>
        <taxon>Eurotiomycetidae</taxon>
        <taxon>Eurotiales</taxon>
        <taxon>Aspergillaceae</taxon>
        <taxon>Penicillium</taxon>
    </lineage>
</organism>
<keyword evidence="2" id="KW-1133">Transmembrane helix</keyword>
<keyword evidence="2" id="KW-0812">Transmembrane</keyword>
<feature type="transmembrane region" description="Helical" evidence="2">
    <location>
        <begin position="280"/>
        <end position="301"/>
    </location>
</feature>
<keyword evidence="2" id="KW-0472">Membrane</keyword>
<dbReference type="EMBL" id="JAPWDQ010000015">
    <property type="protein sequence ID" value="KAJ5469620.1"/>
    <property type="molecule type" value="Genomic_DNA"/>
</dbReference>
<dbReference type="AlphaFoldDB" id="A0A9W9WLB5"/>
<evidence type="ECO:0000256" key="2">
    <source>
        <dbReference type="SAM" id="Phobius"/>
    </source>
</evidence>
<keyword evidence="4" id="KW-1185">Reference proteome</keyword>
<reference evidence="3" key="2">
    <citation type="journal article" date="2023" name="IMA Fungus">
        <title>Comparative genomic study of the Penicillium genus elucidates a diverse pangenome and 15 lateral gene transfer events.</title>
        <authorList>
            <person name="Petersen C."/>
            <person name="Sorensen T."/>
            <person name="Nielsen M.R."/>
            <person name="Sondergaard T.E."/>
            <person name="Sorensen J.L."/>
            <person name="Fitzpatrick D.A."/>
            <person name="Frisvad J.C."/>
            <person name="Nielsen K.L."/>
        </authorList>
    </citation>
    <scope>NUCLEOTIDE SEQUENCE</scope>
    <source>
        <strain evidence="3">IBT 30728</strain>
    </source>
</reference>
<feature type="transmembrane region" description="Helical" evidence="2">
    <location>
        <begin position="70"/>
        <end position="90"/>
    </location>
</feature>
<dbReference type="GeneID" id="81629083"/>
<accession>A0A9W9WLB5</accession>
<feature type="transmembrane region" description="Helical" evidence="2">
    <location>
        <begin position="102"/>
        <end position="121"/>
    </location>
</feature>
<dbReference type="Proteomes" id="UP001148312">
    <property type="component" value="Unassembled WGS sequence"/>
</dbReference>
<feature type="transmembrane region" description="Helical" evidence="2">
    <location>
        <begin position="133"/>
        <end position="154"/>
    </location>
</feature>
<feature type="transmembrane region" description="Helical" evidence="2">
    <location>
        <begin position="218"/>
        <end position="241"/>
    </location>
</feature>
<feature type="region of interest" description="Disordered" evidence="1">
    <location>
        <begin position="414"/>
        <end position="442"/>
    </location>
</feature>
<name>A0A9W9WLB5_9EURO</name>
<comment type="caution">
    <text evidence="3">The sequence shown here is derived from an EMBL/GenBank/DDBJ whole genome shotgun (WGS) entry which is preliminary data.</text>
</comment>
<proteinExistence type="predicted"/>
<evidence type="ECO:0000313" key="4">
    <source>
        <dbReference type="Proteomes" id="UP001148312"/>
    </source>
</evidence>
<evidence type="ECO:0000313" key="3">
    <source>
        <dbReference type="EMBL" id="KAJ5469620.1"/>
    </source>
</evidence>
<sequence length="622" mass="66288">MPAIPATARLLDSIVQRSLDGALPNATNATLEVVCAWPVSGQYGPGTRVLYYASIAACIFARKQDWIRSACLAAALLFPAVAALHGIVLASLHRSGAVDMDVYGAFQLCAIGVLTAPLTVFESKTYFMSTGRNIIFLWTLLLLAGLVGLTVEFLRLSPTSCPPDDPASLFWATSGMFYYNSTCGMMCDASGPFSPLRQGAANNIYVIPTPHVLTFNAATLLAAACCIPAILCLVSMWIKVLESNWEIFARKRQSSDGGDVPISGTNGATPKQMSDITKTVRAWLGCLEIPIITAAVLAIMIKGEMNFFSGPVEYQTEPIQSIALSSMRAIYQCLAKWTNSAGQWAPIVGTALAALGSLYLSFATAMEAEQTTALHGPKDPGMDTPAVNHVEFLQCTDIVPNHPIDTTIASLSIAHSESGSSSEHHTPSSPPETPHNTGGRAKTTKFFNHVSRTLATKAHEQMTGTGVYATKKTEFPQIPGESLRNENLSAVSAAYRQRSRTASFVGSFASASPQGEGTPCTIPTPVEMLGSQRIPASTRSRARTFMSSSSRSSYEGTSSAQSEPRVTKRNDDPPPAGRESQQSPISNAPASLSSNAATPSDHLPTAPIILISSSHEDRYTSR</sequence>
<evidence type="ECO:0000256" key="1">
    <source>
        <dbReference type="SAM" id="MobiDB-lite"/>
    </source>
</evidence>
<feature type="compositionally biased region" description="Low complexity" evidence="1">
    <location>
        <begin position="583"/>
        <end position="600"/>
    </location>
</feature>